<protein>
    <submittedName>
        <fullName evidence="1">MFS domain-containing protein</fullName>
    </submittedName>
</protein>
<dbReference type="EMBL" id="CM046511">
    <property type="protein sequence ID" value="KAI8657222.1"/>
    <property type="molecule type" value="Genomic_DNA"/>
</dbReference>
<gene>
    <name evidence="1" type="ORF">NCS57_01100100</name>
</gene>
<keyword evidence="2" id="KW-1185">Reference proteome</keyword>
<accession>A0ACC0QJL3</accession>
<organism evidence="1 2">
    <name type="scientific">Fusarium keratoplasticum</name>
    <dbReference type="NCBI Taxonomy" id="1328300"/>
    <lineage>
        <taxon>Eukaryota</taxon>
        <taxon>Fungi</taxon>
        <taxon>Dikarya</taxon>
        <taxon>Ascomycota</taxon>
        <taxon>Pezizomycotina</taxon>
        <taxon>Sordariomycetes</taxon>
        <taxon>Hypocreomycetidae</taxon>
        <taxon>Hypocreales</taxon>
        <taxon>Nectriaceae</taxon>
        <taxon>Fusarium</taxon>
        <taxon>Fusarium solani species complex</taxon>
    </lineage>
</organism>
<dbReference type="Proteomes" id="UP001065298">
    <property type="component" value="Chromosome 9"/>
</dbReference>
<sequence>MPHHSPSSITVTDDDQDYPEGGTRAWLVVVGAWCAMIPSMGLLNTLAVLQAWVLENELSHLPESTVGWIFGCYGFFLYFCGAQVGPIVDAHDIKLVIIPGSIGMVASMIFVSLSTEFYQFLLSFGVLGGISASLLFNPSLAAVGHWFYKRRAFATGLACTAGGFPWAIRVIALINAVSGAVACCLLHKRLPPNKKASASIDLKALSDLKYAATTAAIFLIEFAVFIPYSYISAYAIHYGFDSQKAYMLNTLLNVGAVPGRALPGYVADRFGTFNTMCITAFICAAFILTLWLTADGEEVRTTSFTILFGFWSGAAISLTPVCVSQVCKIEDYGKRNGTAFFIASFGALTGIPIAGAILEANNGSYWGLIVFAGVLYTAAFAAFVFARGVAGGWNLRTVF</sequence>
<comment type="caution">
    <text evidence="1">The sequence shown here is derived from an EMBL/GenBank/DDBJ whole genome shotgun (WGS) entry which is preliminary data.</text>
</comment>
<proteinExistence type="predicted"/>
<name>A0ACC0QJL3_9HYPO</name>
<reference evidence="1" key="1">
    <citation type="submission" date="2022-06" db="EMBL/GenBank/DDBJ databases">
        <title>Fusarium solani species complex genomes reveal bases of compartmentalisation and animal pathogenesis.</title>
        <authorList>
            <person name="Tsai I.J."/>
        </authorList>
    </citation>
    <scope>NUCLEOTIDE SEQUENCE</scope>
    <source>
        <strain evidence="1">Fu6.1</strain>
    </source>
</reference>
<evidence type="ECO:0000313" key="2">
    <source>
        <dbReference type="Proteomes" id="UP001065298"/>
    </source>
</evidence>
<evidence type="ECO:0000313" key="1">
    <source>
        <dbReference type="EMBL" id="KAI8657222.1"/>
    </source>
</evidence>